<dbReference type="CDD" id="cd09030">
    <property type="entry name" value="DUF1425"/>
    <property type="match status" value="1"/>
</dbReference>
<dbReference type="Pfam" id="PF07233">
    <property type="entry name" value="DUF1425"/>
    <property type="match status" value="1"/>
</dbReference>
<dbReference type="InterPro" id="IPR010824">
    <property type="entry name" value="DUF1425"/>
</dbReference>
<evidence type="ECO:0000313" key="2">
    <source>
        <dbReference type="EMBL" id="PHQ27249.1"/>
    </source>
</evidence>
<feature type="chain" id="PRO_5013646068" description="DUF1425 domain-containing protein" evidence="1">
    <location>
        <begin position="25"/>
        <end position="131"/>
    </location>
</feature>
<feature type="signal peptide" evidence="1">
    <location>
        <begin position="1"/>
        <end position="24"/>
    </location>
</feature>
<protein>
    <recommendedName>
        <fullName evidence="4">DUF1425 domain-containing protein</fullName>
    </recommendedName>
</protein>
<dbReference type="InterPro" id="IPR038483">
    <property type="entry name" value="YcfL-like_sf"/>
</dbReference>
<evidence type="ECO:0000313" key="3">
    <source>
        <dbReference type="Proteomes" id="UP000229044"/>
    </source>
</evidence>
<proteinExistence type="predicted"/>
<dbReference type="RefSeq" id="WP_099617317.1">
    <property type="nucleotide sequence ID" value="NZ_KZ319339.1"/>
</dbReference>
<keyword evidence="3" id="KW-1185">Reference proteome</keyword>
<keyword evidence="1" id="KW-0732">Signal</keyword>
<organism evidence="2 3">
    <name type="scientific">Marinobacter guineae</name>
    <dbReference type="NCBI Taxonomy" id="432303"/>
    <lineage>
        <taxon>Bacteria</taxon>
        <taxon>Pseudomonadati</taxon>
        <taxon>Pseudomonadota</taxon>
        <taxon>Gammaproteobacteria</taxon>
        <taxon>Pseudomonadales</taxon>
        <taxon>Marinobacteraceae</taxon>
        <taxon>Marinobacter</taxon>
    </lineage>
</organism>
<evidence type="ECO:0000256" key="1">
    <source>
        <dbReference type="SAM" id="SignalP"/>
    </source>
</evidence>
<dbReference type="AlphaFoldDB" id="A0A2G1VL75"/>
<name>A0A2G1VL75_9GAMM</name>
<sequence>MKDILIAGCMSLALLLAGCASQPATNPLAERQELKIDPDVLYTLTVTELYEERLSQPGGSSLLQIQFAVEAHSDAELAWKVTWFDERGMAVKGVGDAYRRASLLMGQNRFFKATAPHPRVTSYQLHLREPQ</sequence>
<dbReference type="Gene3D" id="2.60.40.3230">
    <property type="match status" value="1"/>
</dbReference>
<dbReference type="OrthoDB" id="5616034at2"/>
<evidence type="ECO:0008006" key="4">
    <source>
        <dbReference type="Google" id="ProtNLM"/>
    </source>
</evidence>
<comment type="caution">
    <text evidence="2">The sequence shown here is derived from an EMBL/GenBank/DDBJ whole genome shotgun (WGS) entry which is preliminary data.</text>
</comment>
<dbReference type="Proteomes" id="UP000229044">
    <property type="component" value="Unassembled WGS sequence"/>
</dbReference>
<dbReference type="EMBL" id="NTFI01000001">
    <property type="protein sequence ID" value="PHQ27249.1"/>
    <property type="molecule type" value="Genomic_DNA"/>
</dbReference>
<gene>
    <name evidence="2" type="ORF">CLH62_06660</name>
</gene>
<accession>A0A2G1VL75</accession>
<dbReference type="PROSITE" id="PS51257">
    <property type="entry name" value="PROKAR_LIPOPROTEIN"/>
    <property type="match status" value="1"/>
</dbReference>
<reference evidence="2 3" key="1">
    <citation type="submission" date="2017-09" db="EMBL/GenBank/DDBJ databases">
        <title>The draft genome sequences of Marinobacter guineae M3B.</title>
        <authorList>
            <person name="Cao J."/>
        </authorList>
    </citation>
    <scope>NUCLEOTIDE SEQUENCE [LARGE SCALE GENOMIC DNA]</scope>
    <source>
        <strain evidence="2 3">M3B</strain>
    </source>
</reference>